<keyword evidence="1" id="KW-0238">DNA-binding</keyword>
<feature type="compositionally biased region" description="Acidic residues" evidence="2">
    <location>
        <begin position="89"/>
        <end position="100"/>
    </location>
</feature>
<dbReference type="SMART" id="SM00398">
    <property type="entry name" value="HMG"/>
    <property type="match status" value="1"/>
</dbReference>
<evidence type="ECO:0000256" key="2">
    <source>
        <dbReference type="SAM" id="MobiDB-lite"/>
    </source>
</evidence>
<accession>A0AA88IFS2</accession>
<organism evidence="4 5">
    <name type="scientific">Artemia franciscana</name>
    <name type="common">Brine shrimp</name>
    <name type="synonym">Artemia sanfranciscana</name>
    <dbReference type="NCBI Taxonomy" id="6661"/>
    <lineage>
        <taxon>Eukaryota</taxon>
        <taxon>Metazoa</taxon>
        <taxon>Ecdysozoa</taxon>
        <taxon>Arthropoda</taxon>
        <taxon>Crustacea</taxon>
        <taxon>Branchiopoda</taxon>
        <taxon>Anostraca</taxon>
        <taxon>Artemiidae</taxon>
        <taxon>Artemia</taxon>
    </lineage>
</organism>
<feature type="compositionally biased region" description="Polar residues" evidence="2">
    <location>
        <begin position="70"/>
        <end position="88"/>
    </location>
</feature>
<feature type="region of interest" description="Disordered" evidence="2">
    <location>
        <begin position="187"/>
        <end position="208"/>
    </location>
</feature>
<dbReference type="EMBL" id="JAVRJZ010000001">
    <property type="protein sequence ID" value="KAK2727519.1"/>
    <property type="molecule type" value="Genomic_DNA"/>
</dbReference>
<name>A0AA88IFS2_ARTSF</name>
<evidence type="ECO:0000256" key="1">
    <source>
        <dbReference type="PROSITE-ProRule" id="PRU00267"/>
    </source>
</evidence>
<dbReference type="PROSITE" id="PS50118">
    <property type="entry name" value="HMG_BOX_2"/>
    <property type="match status" value="1"/>
</dbReference>
<feature type="compositionally biased region" description="Low complexity" evidence="2">
    <location>
        <begin position="36"/>
        <end position="48"/>
    </location>
</feature>
<dbReference type="AlphaFoldDB" id="A0AA88IFS2"/>
<dbReference type="CDD" id="cd00084">
    <property type="entry name" value="HMG-box_SF"/>
    <property type="match status" value="1"/>
</dbReference>
<keyword evidence="5" id="KW-1185">Reference proteome</keyword>
<protein>
    <recommendedName>
        <fullName evidence="3">HMG box domain-containing protein</fullName>
    </recommendedName>
</protein>
<dbReference type="GO" id="GO:0005634">
    <property type="term" value="C:nucleus"/>
    <property type="evidence" value="ECO:0007669"/>
    <property type="project" value="UniProtKB-UniRule"/>
</dbReference>
<dbReference type="PANTHER" id="PTHR46584:SF1">
    <property type="entry name" value="HMG DOMAIN-CONTAINING PROTEIN 4"/>
    <property type="match status" value="1"/>
</dbReference>
<dbReference type="GO" id="GO:0003677">
    <property type="term" value="F:DNA binding"/>
    <property type="evidence" value="ECO:0007669"/>
    <property type="project" value="UniProtKB-UniRule"/>
</dbReference>
<dbReference type="InterPro" id="IPR042477">
    <property type="entry name" value="HMGXB4"/>
</dbReference>
<dbReference type="InterPro" id="IPR009071">
    <property type="entry name" value="HMG_box_dom"/>
</dbReference>
<gene>
    <name evidence="4" type="ORF">QYM36_008115</name>
</gene>
<evidence type="ECO:0000313" key="4">
    <source>
        <dbReference type="EMBL" id="KAK2727519.1"/>
    </source>
</evidence>
<feature type="DNA-binding region" description="HMG box" evidence="1">
    <location>
        <begin position="128"/>
        <end position="184"/>
    </location>
</feature>
<dbReference type="Proteomes" id="UP001187531">
    <property type="component" value="Unassembled WGS sequence"/>
</dbReference>
<evidence type="ECO:0000313" key="5">
    <source>
        <dbReference type="Proteomes" id="UP001187531"/>
    </source>
</evidence>
<sequence length="314" mass="34459">MESPGNTSRSGRVVKRSQRSEDFYYGDEDEGLRNLRASAAAIGRAARPAAHKTGINQSSDDNQTNRKISDSYSDGGQPKLSSAATDPVTSDDELDVESSEEQFNSKDTSGFSAALTRGKRTDSESSNQPKKLSAYQLWSKEARADLLKRNPHLDSSQIMRILGQQWESLQGQEKSYWKMLAKKQSDSLPPLSARTSSRGRGRPKGSVNSLFGKKTRVVPSFDVNGSSFLESAAYLNLLGQGLNSIGERLKEHQEEPVSQERLNGFLSVLLDSALCSMATLISLTQYIDELEDAIPANSREKTLNNISYIMPGAI</sequence>
<dbReference type="SUPFAM" id="SSF47095">
    <property type="entry name" value="HMG-box"/>
    <property type="match status" value="1"/>
</dbReference>
<reference evidence="4" key="1">
    <citation type="submission" date="2023-07" db="EMBL/GenBank/DDBJ databases">
        <title>Chromosome-level genome assembly of Artemia franciscana.</title>
        <authorList>
            <person name="Jo E."/>
        </authorList>
    </citation>
    <scope>NUCLEOTIDE SEQUENCE</scope>
    <source>
        <tissue evidence="4">Whole body</tissue>
    </source>
</reference>
<feature type="region of interest" description="Disordered" evidence="2">
    <location>
        <begin position="1"/>
        <end position="132"/>
    </location>
</feature>
<dbReference type="PANTHER" id="PTHR46584">
    <property type="entry name" value="HMG DOMAIN-CONTAINING PROTEIN 4"/>
    <property type="match status" value="1"/>
</dbReference>
<dbReference type="Pfam" id="PF00505">
    <property type="entry name" value="HMG_box"/>
    <property type="match status" value="1"/>
</dbReference>
<feature type="compositionally biased region" description="Polar residues" evidence="2">
    <location>
        <begin position="1"/>
        <end position="10"/>
    </location>
</feature>
<dbReference type="InterPro" id="IPR036910">
    <property type="entry name" value="HMG_box_dom_sf"/>
</dbReference>
<feature type="domain" description="HMG box" evidence="3">
    <location>
        <begin position="128"/>
        <end position="184"/>
    </location>
</feature>
<proteinExistence type="predicted"/>
<evidence type="ECO:0000259" key="3">
    <source>
        <dbReference type="PROSITE" id="PS50118"/>
    </source>
</evidence>
<keyword evidence="1" id="KW-0539">Nucleus</keyword>
<comment type="caution">
    <text evidence="4">The sequence shown here is derived from an EMBL/GenBank/DDBJ whole genome shotgun (WGS) entry which is preliminary data.</text>
</comment>
<dbReference type="Gene3D" id="1.10.30.10">
    <property type="entry name" value="High mobility group box domain"/>
    <property type="match status" value="1"/>
</dbReference>